<evidence type="ECO:0000313" key="1">
    <source>
        <dbReference type="EMBL" id="MFB9088711.1"/>
    </source>
</evidence>
<evidence type="ECO:0000313" key="2">
    <source>
        <dbReference type="Proteomes" id="UP001589576"/>
    </source>
</evidence>
<gene>
    <name evidence="1" type="ORF">ACFFUU_03780</name>
</gene>
<protein>
    <submittedName>
        <fullName evidence="1">DUF1800 domain-containing protein</fullName>
    </submittedName>
</protein>
<proteinExistence type="predicted"/>
<organism evidence="1 2">
    <name type="scientific">Flavobacterium paronense</name>
    <dbReference type="NCBI Taxonomy" id="1392775"/>
    <lineage>
        <taxon>Bacteria</taxon>
        <taxon>Pseudomonadati</taxon>
        <taxon>Bacteroidota</taxon>
        <taxon>Flavobacteriia</taxon>
        <taxon>Flavobacteriales</taxon>
        <taxon>Flavobacteriaceae</taxon>
        <taxon>Flavobacterium</taxon>
    </lineage>
</organism>
<sequence length="463" mass="54150">MNKNTLWSLRLGFSGKQSKAIMEMGLSNFLEKSFSSSFDKMVPSFLDNSPKSLKELRAKRQEIKSSNSANVKELLKAEIKVSQEMKAWWLQKMIAENFPLREKMTCFWHNHFVCTFQKVKVNHWIFQHNQILRENAFGNFKTLTKKVIQSNAMVRYLDNVDNRRDDINENLSRELLELFTLGIGNYTEDDIKNGAKGLAGLNLGEDHAVYRPFLENDDTITYFGKTGKFKADEMIDIIFEQKAVPYLITRKILKWFVYDNPKEELVTYYGDYFRKVDFEIKPLLTKIFTEEFSKDNTGSKIKDPLVYILQLMNELNVEQLNPKLLAFYLKQQGMDLFNQPNVKGWNGGKEWLSSQVYLQRNNVADLLCNGRNISRRAQFTDNDMINENIDQLIKVSLNWNKTGNNKTIITELQDRLLFQADESLQKDWETILKYDFNPKAKGSDNAVMRLFNNMIKTPEFQII</sequence>
<keyword evidence="2" id="KW-1185">Reference proteome</keyword>
<accession>A0ABV5GC67</accession>
<dbReference type="Proteomes" id="UP001589576">
    <property type="component" value="Unassembled WGS sequence"/>
</dbReference>
<dbReference type="Pfam" id="PF08811">
    <property type="entry name" value="DUF1800"/>
    <property type="match status" value="1"/>
</dbReference>
<dbReference type="EMBL" id="JBHMFB010000010">
    <property type="protein sequence ID" value="MFB9088711.1"/>
    <property type="molecule type" value="Genomic_DNA"/>
</dbReference>
<reference evidence="1 2" key="1">
    <citation type="submission" date="2024-09" db="EMBL/GenBank/DDBJ databases">
        <authorList>
            <person name="Sun Q."/>
            <person name="Mori K."/>
        </authorList>
    </citation>
    <scope>NUCLEOTIDE SEQUENCE [LARGE SCALE GENOMIC DNA]</scope>
    <source>
        <strain evidence="1 2">CECT 8460</strain>
    </source>
</reference>
<name>A0ABV5GC67_9FLAO</name>
<dbReference type="InterPro" id="IPR014917">
    <property type="entry name" value="DUF1800"/>
</dbReference>
<comment type="caution">
    <text evidence="1">The sequence shown here is derived from an EMBL/GenBank/DDBJ whole genome shotgun (WGS) entry which is preliminary data.</text>
</comment>
<dbReference type="RefSeq" id="WP_290285970.1">
    <property type="nucleotide sequence ID" value="NZ_JAUFQN010000019.1"/>
</dbReference>